<gene>
    <name evidence="2" type="ORF">CTheo_6480</name>
</gene>
<evidence type="ECO:0000313" key="2">
    <source>
        <dbReference type="EMBL" id="KAB5590074.1"/>
    </source>
</evidence>
<sequence length="236" mass="25604">MPDRYISVFGNVVVGEVTSPDPARPNARLAICEIVLAGSENSALVDVHFWGDRPEEAMSLAFLTGDMYCPADGEPVIFAETFTVHGRYADNKPRAVLPLSVLAIGLVRSVLENDTTLETEVYHRLNRARQNFNIILRRPEGNARFQRVPSPTVGALLLGRGVLSHFNQDGLAVVLIDSVLFFSFNPNSSRTTVQTPGKGKRKSELTSPPTPSPKKTKPDPPPFGPNKAVASGSNAK</sequence>
<dbReference type="EMBL" id="SSOP01000200">
    <property type="protein sequence ID" value="KAB5590074.1"/>
    <property type="molecule type" value="Genomic_DNA"/>
</dbReference>
<dbReference type="OrthoDB" id="3268778at2759"/>
<proteinExistence type="predicted"/>
<reference evidence="2 3" key="1">
    <citation type="journal article" date="2019" name="Fungal Biol. Biotechnol.">
        <title>Draft genome sequence of fastidious pathogen Ceratobasidium theobromae, which causes vascular-streak dieback in Theobroma cacao.</title>
        <authorList>
            <person name="Ali S.S."/>
            <person name="Asman A."/>
            <person name="Shao J."/>
            <person name="Firmansyah A.P."/>
            <person name="Susilo A.W."/>
            <person name="Rosmana A."/>
            <person name="McMahon P."/>
            <person name="Junaid M."/>
            <person name="Guest D."/>
            <person name="Kheng T.Y."/>
            <person name="Meinhardt L.W."/>
            <person name="Bailey B.A."/>
        </authorList>
    </citation>
    <scope>NUCLEOTIDE SEQUENCE [LARGE SCALE GENOMIC DNA]</scope>
    <source>
        <strain evidence="2 3">CT2</strain>
    </source>
</reference>
<evidence type="ECO:0000313" key="3">
    <source>
        <dbReference type="Proteomes" id="UP000383932"/>
    </source>
</evidence>
<dbReference type="AlphaFoldDB" id="A0A5N5QEH7"/>
<dbReference type="Proteomes" id="UP000383932">
    <property type="component" value="Unassembled WGS sequence"/>
</dbReference>
<evidence type="ECO:0000256" key="1">
    <source>
        <dbReference type="SAM" id="MobiDB-lite"/>
    </source>
</evidence>
<accession>A0A5N5QEH7</accession>
<keyword evidence="3" id="KW-1185">Reference proteome</keyword>
<protein>
    <submittedName>
        <fullName evidence="2">Uncharacterized protein</fullName>
    </submittedName>
</protein>
<name>A0A5N5QEH7_9AGAM</name>
<comment type="caution">
    <text evidence="2">The sequence shown here is derived from an EMBL/GenBank/DDBJ whole genome shotgun (WGS) entry which is preliminary data.</text>
</comment>
<feature type="region of interest" description="Disordered" evidence="1">
    <location>
        <begin position="190"/>
        <end position="236"/>
    </location>
</feature>
<organism evidence="2 3">
    <name type="scientific">Ceratobasidium theobromae</name>
    <dbReference type="NCBI Taxonomy" id="1582974"/>
    <lineage>
        <taxon>Eukaryota</taxon>
        <taxon>Fungi</taxon>
        <taxon>Dikarya</taxon>
        <taxon>Basidiomycota</taxon>
        <taxon>Agaricomycotina</taxon>
        <taxon>Agaricomycetes</taxon>
        <taxon>Cantharellales</taxon>
        <taxon>Ceratobasidiaceae</taxon>
        <taxon>Ceratobasidium</taxon>
    </lineage>
</organism>